<feature type="region of interest" description="Disordered" evidence="1">
    <location>
        <begin position="338"/>
        <end position="361"/>
    </location>
</feature>
<protein>
    <submittedName>
        <fullName evidence="2">Uncharacterized protein</fullName>
    </submittedName>
</protein>
<evidence type="ECO:0000313" key="2">
    <source>
        <dbReference type="EMBL" id="QHT27230.1"/>
    </source>
</evidence>
<organism evidence="2">
    <name type="scientific">viral metagenome</name>
    <dbReference type="NCBI Taxonomy" id="1070528"/>
    <lineage>
        <taxon>unclassified sequences</taxon>
        <taxon>metagenomes</taxon>
        <taxon>organismal metagenomes</taxon>
    </lineage>
</organism>
<dbReference type="AlphaFoldDB" id="A0A6C0EFP5"/>
<accession>A0A6C0EFP5</accession>
<feature type="compositionally biased region" description="Basic and acidic residues" evidence="1">
    <location>
        <begin position="349"/>
        <end position="361"/>
    </location>
</feature>
<sequence length="707" mass="85178">MNGKKPPDKYRTIKCSLKSIVKNELNQTKLFDACYRTHQIVIHTYQFLRLWILNKYHNKENIPLITDDTIKMAFKSLLKDSQGPKPKGTNLSLYNEFKKLYDDEYKKLNYKVKLDGVNLSQILGYMSIDMLTNIENNIKLHFIKYLNRFVNSSYKKQNNELLEKCEKGTKTILRKQLNKDLYEIKQDLINNTLNSNIKYHEWINKHKNNIFPKEFNTSYEFDIQNNPQNYIKGMIYMCLEIEKIGTKSFQFFPLRNNIILKFIPIDSKSLIELFIEEDKNTYLTDIENKKQELWNKYFNLKNPVFKQKEYSFDYRISTDCFSVSIQLIDNDFIQKEKDKKQNMKNKKGQMKEMTKNMNQEQKEKYKEDLIKKKKDEQVKIKLEKKILKDKEKEAYKKLSKEEKIKLKKQKNTENKNKLTKYIEFPYLEELNETQYNDFKKGNWVVCDPGKRTLMYMKNKDGITYKYTNRMHMNKTKRLKYQRLIKNYKDIKEITPIENKLSDFNSKSCILDEFKKFIKNKNELNKVLLQKYKEDIFRKYKWYAYINRKKAETDLARNIKDKFGKDVILIHGDWSDKLKTTPSRIKYISTPNLGLKRKLNEYLTIYNLDEFRTSCLNYKTEERCENMYLPDKKGVERKIHSILTYQTESKRMGCINRDENAVNNMIKIVNTYLLNKTRPEKFRRDYKFPDKIKDGNPIISINNSVKCH</sequence>
<name>A0A6C0EFP5_9ZZZZ</name>
<dbReference type="EMBL" id="MN739818">
    <property type="protein sequence ID" value="QHT27230.1"/>
    <property type="molecule type" value="Genomic_DNA"/>
</dbReference>
<evidence type="ECO:0000256" key="1">
    <source>
        <dbReference type="SAM" id="MobiDB-lite"/>
    </source>
</evidence>
<proteinExistence type="predicted"/>
<reference evidence="2" key="1">
    <citation type="journal article" date="2020" name="Nature">
        <title>Giant virus diversity and host interactions through global metagenomics.</title>
        <authorList>
            <person name="Schulz F."/>
            <person name="Roux S."/>
            <person name="Paez-Espino D."/>
            <person name="Jungbluth S."/>
            <person name="Walsh D.A."/>
            <person name="Denef V.J."/>
            <person name="McMahon K.D."/>
            <person name="Konstantinidis K.T."/>
            <person name="Eloe-Fadrosh E.A."/>
            <person name="Kyrpides N.C."/>
            <person name="Woyke T."/>
        </authorList>
    </citation>
    <scope>NUCLEOTIDE SEQUENCE</scope>
    <source>
        <strain evidence="2">GVMAG-M-3300023179-2</strain>
    </source>
</reference>